<gene>
    <name evidence="7" type="ORF">Voc01_046670</name>
</gene>
<dbReference type="AlphaFoldDB" id="A0A8J3ZWI8"/>
<keyword evidence="2 5" id="KW-0812">Transmembrane</keyword>
<dbReference type="Pfam" id="PF07690">
    <property type="entry name" value="MFS_1"/>
    <property type="match status" value="1"/>
</dbReference>
<dbReference type="SUPFAM" id="SSF103473">
    <property type="entry name" value="MFS general substrate transporter"/>
    <property type="match status" value="1"/>
</dbReference>
<feature type="domain" description="Major facilitator superfamily (MFS) profile" evidence="6">
    <location>
        <begin position="13"/>
        <end position="119"/>
    </location>
</feature>
<organism evidence="7 8">
    <name type="scientific">Virgisporangium ochraceum</name>
    <dbReference type="NCBI Taxonomy" id="65505"/>
    <lineage>
        <taxon>Bacteria</taxon>
        <taxon>Bacillati</taxon>
        <taxon>Actinomycetota</taxon>
        <taxon>Actinomycetes</taxon>
        <taxon>Micromonosporales</taxon>
        <taxon>Micromonosporaceae</taxon>
        <taxon>Virgisporangium</taxon>
    </lineage>
</organism>
<dbReference type="RefSeq" id="WP_203929667.1">
    <property type="nucleotide sequence ID" value="NZ_BOPH01000068.1"/>
</dbReference>
<comment type="subcellular location">
    <subcellularLocation>
        <location evidence="1">Cell membrane</location>
        <topology evidence="1">Multi-pass membrane protein</topology>
    </subcellularLocation>
</comment>
<reference evidence="7" key="1">
    <citation type="submission" date="2021-01" db="EMBL/GenBank/DDBJ databases">
        <title>Whole genome shotgun sequence of Virgisporangium ochraceum NBRC 16418.</title>
        <authorList>
            <person name="Komaki H."/>
            <person name="Tamura T."/>
        </authorList>
    </citation>
    <scope>NUCLEOTIDE SEQUENCE</scope>
    <source>
        <strain evidence="7">NBRC 16418</strain>
    </source>
</reference>
<keyword evidence="8" id="KW-1185">Reference proteome</keyword>
<dbReference type="InterPro" id="IPR020846">
    <property type="entry name" value="MFS_dom"/>
</dbReference>
<feature type="transmembrane region" description="Helical" evidence="5">
    <location>
        <begin position="83"/>
        <end position="106"/>
    </location>
</feature>
<accession>A0A8J3ZWI8</accession>
<dbReference type="PROSITE" id="PS50850">
    <property type="entry name" value="MFS"/>
    <property type="match status" value="1"/>
</dbReference>
<dbReference type="InterPro" id="IPR011701">
    <property type="entry name" value="MFS"/>
</dbReference>
<evidence type="ECO:0000256" key="3">
    <source>
        <dbReference type="ARBA" id="ARBA00022989"/>
    </source>
</evidence>
<dbReference type="Proteomes" id="UP000635606">
    <property type="component" value="Unassembled WGS sequence"/>
</dbReference>
<dbReference type="Gene3D" id="1.20.1720.10">
    <property type="entry name" value="Multidrug resistance protein D"/>
    <property type="match status" value="1"/>
</dbReference>
<dbReference type="GO" id="GO:0005886">
    <property type="term" value="C:plasma membrane"/>
    <property type="evidence" value="ECO:0007669"/>
    <property type="project" value="UniProtKB-SubCell"/>
</dbReference>
<dbReference type="InterPro" id="IPR036259">
    <property type="entry name" value="MFS_trans_sf"/>
</dbReference>
<evidence type="ECO:0000256" key="2">
    <source>
        <dbReference type="ARBA" id="ARBA00022692"/>
    </source>
</evidence>
<evidence type="ECO:0000259" key="6">
    <source>
        <dbReference type="PROSITE" id="PS50850"/>
    </source>
</evidence>
<keyword evidence="4 5" id="KW-0472">Membrane</keyword>
<evidence type="ECO:0000313" key="8">
    <source>
        <dbReference type="Proteomes" id="UP000635606"/>
    </source>
</evidence>
<comment type="caution">
    <text evidence="7">The sequence shown here is derived from an EMBL/GenBank/DDBJ whole genome shotgun (WGS) entry which is preliminary data.</text>
</comment>
<proteinExistence type="predicted"/>
<evidence type="ECO:0000313" key="7">
    <source>
        <dbReference type="EMBL" id="GIJ69750.1"/>
    </source>
</evidence>
<dbReference type="GO" id="GO:0022857">
    <property type="term" value="F:transmembrane transporter activity"/>
    <property type="evidence" value="ECO:0007669"/>
    <property type="project" value="InterPro"/>
</dbReference>
<dbReference type="PANTHER" id="PTHR42718:SF42">
    <property type="entry name" value="EXPORT PROTEIN"/>
    <property type="match status" value="1"/>
</dbReference>
<evidence type="ECO:0000256" key="1">
    <source>
        <dbReference type="ARBA" id="ARBA00004651"/>
    </source>
</evidence>
<feature type="transmembrane region" description="Helical" evidence="5">
    <location>
        <begin position="53"/>
        <end position="71"/>
    </location>
</feature>
<dbReference type="EMBL" id="BOPH01000068">
    <property type="protein sequence ID" value="GIJ69750.1"/>
    <property type="molecule type" value="Genomic_DNA"/>
</dbReference>
<protein>
    <recommendedName>
        <fullName evidence="6">Major facilitator superfamily (MFS) profile domain-containing protein</fullName>
    </recommendedName>
</protein>
<keyword evidence="3 5" id="KW-1133">Transmembrane helix</keyword>
<name>A0A8J3ZWI8_9ACTN</name>
<evidence type="ECO:0000256" key="5">
    <source>
        <dbReference type="SAM" id="Phobius"/>
    </source>
</evidence>
<evidence type="ECO:0000256" key="4">
    <source>
        <dbReference type="ARBA" id="ARBA00023136"/>
    </source>
</evidence>
<dbReference type="PANTHER" id="PTHR42718">
    <property type="entry name" value="MAJOR FACILITATOR SUPERFAMILY MULTIDRUG TRANSPORTER MFSC"/>
    <property type="match status" value="1"/>
</dbReference>
<sequence length="119" mass="12340">MPRNMPGSRRGWTLALASLGSFLAALDVVVVATALPVLRTDLGASLSQLEWTLNAYNLAFACLMLTGAALGDRYGRRRAYVAGLLVFTAASAAAAMATTAGALVAARVVQGAVPPWCCR</sequence>